<dbReference type="Pfam" id="PF00092">
    <property type="entry name" value="VWA"/>
    <property type="match status" value="2"/>
</dbReference>
<keyword evidence="11" id="KW-1185">Reference proteome</keyword>
<dbReference type="PROSITE" id="PS50853">
    <property type="entry name" value="FN3"/>
    <property type="match status" value="7"/>
</dbReference>
<dbReference type="Gene3D" id="1.20.5.320">
    <property type="entry name" value="6-Phosphogluconate Dehydrogenase, domain 3"/>
    <property type="match status" value="1"/>
</dbReference>
<keyword evidence="5" id="KW-0325">Glycoprotein</keyword>
<feature type="domain" description="Fibronectin type-III" evidence="9">
    <location>
        <begin position="320"/>
        <end position="410"/>
    </location>
</feature>
<dbReference type="InterPro" id="IPR008160">
    <property type="entry name" value="Collagen"/>
</dbReference>
<dbReference type="GO" id="GO:0005178">
    <property type="term" value="F:integrin binding"/>
    <property type="evidence" value="ECO:0007669"/>
    <property type="project" value="TreeGrafter"/>
</dbReference>
<accession>A0AA47M150</accession>
<dbReference type="SMART" id="SM00327">
    <property type="entry name" value="VWA"/>
    <property type="match status" value="2"/>
</dbReference>
<dbReference type="PRINTS" id="PR00453">
    <property type="entry name" value="VWFADOMAIN"/>
</dbReference>
<dbReference type="GO" id="GO:0005581">
    <property type="term" value="C:collagen trimer"/>
    <property type="evidence" value="ECO:0007669"/>
    <property type="project" value="UniProtKB-KW"/>
</dbReference>
<evidence type="ECO:0000256" key="3">
    <source>
        <dbReference type="ARBA" id="ARBA00022729"/>
    </source>
</evidence>
<keyword evidence="3 7" id="KW-0732">Signal</keyword>
<feature type="compositionally biased region" description="Basic and acidic residues" evidence="6">
    <location>
        <begin position="1687"/>
        <end position="1724"/>
    </location>
</feature>
<evidence type="ECO:0000256" key="2">
    <source>
        <dbReference type="ARBA" id="ARBA00022525"/>
    </source>
</evidence>
<sequence length="2060" mass="220184">MWGWFLPVAVLLSSVNQAETQGRCDNVQAADIVFLVDGSSSIGRLNFLQVKGFMVGVAKPFSSYVGQSGIRFGAVQYSDTSRVEFELNTYLNGTELVSAIENLNYKGGNTRTGAGLKFVADNFFNPANSRDVPKIAILITDGKSQDSVQEPAQKLRGQGVVVFAVGIKSADKSELALIASEPRRDFTSFVGEFKLLNTLLPLVGPRVCSSAGGVYANDEAFSGPSNIQFVGQTSDSLRFRWSPATGPVSGYVVQYTPLSGLGQPITAELRQEAVSASQRIFTARELRSGTDYLVTVLSQYPNSVGESTSAKQRTKALPGVSSLRLVQAGFFSLSLAWERPSSTFQAYRLTYGPRGQAASKLKEVSLSADSTTTTLEGLQSDTEYAISLYPLFSRNAASPSTLTARTLRLEPVQQLVVDTESESSVRVRWRGVAGARAYRLVWGPFTGRDVDTVEVAGNRDFHSLSNLQPDTEYIVTVIPLYKSNTEGPAATARFKIERQEQQILRAEPSSPSAVSLIWNLIQSSKGYRLEWRQGEGGPVQSQLFSKSTTRYLLAGLQPGTEYLITLYTLYEGREEATPASTSSAVDQPVGRVSNLRVVEYLGSTVRLGWTGVAGATQYRFLIVNSDGGKEETRSVPGNQTTLDLRDLTQGVSYGVSVTALVGERAGDAVTVTQVGRITDLRVIHVNSRRIRIGWLGVAGATGYRVTWRQGTNEEQSRVLGPEGTAFTIEGLQPDEPLLIGVAAMADQRVGEAVTLTARTNGHGGGVSGLRVVDISAQRIRISWSPVSRATGYRVVWRRDDGVEVTRSVAANTTSFSIDGLQADSAYRVSVYTLAGSREGNPVSLNVKTESDQFVVGTVTSLQVQEPHGEVIRVTWVGVQGATAYRVSWRRVDGGEEHRQLVGGDVTSVDLDQLDPGAQYEVQVMALVRNREGSPVSVRITTPVVNPTTPTQAVTGMRVTEVTETSVLLTWVPVPDTLQGQSVTLPASSTSYRVTGLRLGQRYRFTLQANSASGLGPERFLDERTDVVFLVPASRDRASLQEPLLALLTSAAGSLTTIGARDSQVCVAQFRRKVLNISIGLVGIVVYSSRPKVWFLLNRHSNQDTLLQEILSTPFDDISGNNIGQALTFTSQFLLTSAAGRRSRAPGAVVIISDSKSSDNITAPASTVRASGVTVLAVGVGRADVEELRRAVTDQSPQNLLYTRDAAQLGTRHSDLAGLLCGIARIPEGDRGERGEKGERGREGVDGRKGEPGRDGLPGREGLRGPEGRQGPPGRTEGPSGGVRGEKGERGLMGIQDCPDDLELLEVLGCLVDRASLVSEEIRGSGDSWEHRDQRVTKVKGLSYIWGRSSRKERRARDPRNICKRQICFFSHGAQGRPGSDGAKGFIGSPGNPGQDGRPGVPGTPGISIKKARPGEAARINHSYSALICLCRQGLPGVGSGVAVKGDRGSPGAQGPTGPQGLRGLAGAAGTKGDKGESAEGLPGPAGRAGEPGDRGPRGPAGEIGTKGDRGQPGEGGAKGDRGDRGLAGEAGERGSQGCQEQQASGVYRGPVDHKGKREMRVRAENLAEVVQVLWGRKATRESEAFQVSRDQRQKMGSRVRRGTRVHLALELQANLALKESLEIGETQVIQESEGENGRPGLPGKNGLVGKQGEKGDRGEEGTPGESGLPGKNGERGLRGLSGQPGRLGEKGDPGDPGERKSPDLLEQEGKKETRELKALPDRQGRCLTSCRSLKETEERRETPVTPESTAPRGHRAWQVAPDRQGYGVLRGNADLWEQEVTVEKEDPPGRRAVGPSGQQGLPGLRGDQGPPGPTGPPWQLRHTWVKQGRMVNLASLEKWVATDWKGERGLVGTLLPGRSGGSPRGGAGQRRTTLGQVSDLKVVIDRKDIPVVPVIHKAQKGQQGEGIRGLPGENGPKGDQGERGPVGATGPTGRAIGERGPEGLPGTSRRARQARDTCRSGQSWGREGGEGGREGGREGGGREGGREERGWDGMGSGGVSTSSCFSIFLPCTGSRVHQGQLVCKDNQAPQVPRGARDCRALPAPLELWVRKALLGCPARW</sequence>
<feature type="compositionally biased region" description="Basic and acidic residues" evidence="6">
    <location>
        <begin position="1505"/>
        <end position="1532"/>
    </location>
</feature>
<feature type="domain" description="Fibronectin type-III" evidence="9">
    <location>
        <begin position="411"/>
        <end position="499"/>
    </location>
</feature>
<feature type="region of interest" description="Disordered" evidence="6">
    <location>
        <begin position="1629"/>
        <end position="1758"/>
    </location>
</feature>
<dbReference type="GO" id="GO:0043394">
    <property type="term" value="F:proteoglycan binding"/>
    <property type="evidence" value="ECO:0007669"/>
    <property type="project" value="TreeGrafter"/>
</dbReference>
<feature type="domain" description="VWFA" evidence="8">
    <location>
        <begin position="1025"/>
        <end position="1215"/>
    </location>
</feature>
<evidence type="ECO:0000313" key="10">
    <source>
        <dbReference type="EMBL" id="KAK0131757.1"/>
    </source>
</evidence>
<evidence type="ECO:0000256" key="5">
    <source>
        <dbReference type="ARBA" id="ARBA00023180"/>
    </source>
</evidence>
<feature type="compositionally biased region" description="Low complexity" evidence="6">
    <location>
        <begin position="1268"/>
        <end position="1277"/>
    </location>
</feature>
<feature type="region of interest" description="Disordered" evidence="6">
    <location>
        <begin position="1896"/>
        <end position="1997"/>
    </location>
</feature>
<feature type="domain" description="Fibronectin type-III" evidence="9">
    <location>
        <begin position="500"/>
        <end position="590"/>
    </location>
</feature>
<feature type="domain" description="Fibronectin type-III" evidence="9">
    <location>
        <begin position="223"/>
        <end position="319"/>
    </location>
</feature>
<dbReference type="FunFam" id="2.60.40.10:FF:001333">
    <property type="entry name" value="collagen alpha-1(VII) chain isoform X2"/>
    <property type="match status" value="1"/>
</dbReference>
<keyword evidence="10" id="KW-0176">Collagen</keyword>
<comment type="caution">
    <text evidence="10">The sequence shown here is derived from an EMBL/GenBank/DDBJ whole genome shotgun (WGS) entry which is preliminary data.</text>
</comment>
<dbReference type="FunFam" id="2.60.40.10:FF:000307">
    <property type="entry name" value="collagen alpha-1(VII) chain isoform X1"/>
    <property type="match status" value="4"/>
</dbReference>
<dbReference type="Pfam" id="PF01391">
    <property type="entry name" value="Collagen"/>
    <property type="match status" value="2"/>
</dbReference>
<dbReference type="GO" id="GO:0005576">
    <property type="term" value="C:extracellular region"/>
    <property type="evidence" value="ECO:0007669"/>
    <property type="project" value="UniProtKB-SubCell"/>
</dbReference>
<dbReference type="GO" id="GO:0005201">
    <property type="term" value="F:extracellular matrix structural constituent"/>
    <property type="evidence" value="ECO:0007669"/>
    <property type="project" value="TreeGrafter"/>
</dbReference>
<dbReference type="SMART" id="SM00060">
    <property type="entry name" value="FN3"/>
    <property type="match status" value="9"/>
</dbReference>
<feature type="region of interest" description="Disordered" evidence="6">
    <location>
        <begin position="1441"/>
        <end position="1556"/>
    </location>
</feature>
<protein>
    <submittedName>
        <fullName evidence="10">Collagen alpha-1(VII) chain</fullName>
    </submittedName>
</protein>
<feature type="chain" id="PRO_5041204655" evidence="7">
    <location>
        <begin position="21"/>
        <end position="2060"/>
    </location>
</feature>
<dbReference type="PROSITE" id="PS50234">
    <property type="entry name" value="VWFA"/>
    <property type="match status" value="2"/>
</dbReference>
<dbReference type="PANTHER" id="PTHR46708:SF7">
    <property type="entry name" value="FIBRONECTIN TYPE-III DOMAIN-CONTAINING PROTEIN"/>
    <property type="match status" value="1"/>
</dbReference>
<evidence type="ECO:0000256" key="6">
    <source>
        <dbReference type="SAM" id="MobiDB-lite"/>
    </source>
</evidence>
<keyword evidence="2" id="KW-0964">Secreted</keyword>
<evidence type="ECO:0000256" key="4">
    <source>
        <dbReference type="ARBA" id="ARBA00022737"/>
    </source>
</evidence>
<feature type="compositionally biased region" description="Basic and acidic residues" evidence="6">
    <location>
        <begin position="1651"/>
        <end position="1660"/>
    </location>
</feature>
<dbReference type="Proteomes" id="UP001174136">
    <property type="component" value="Unassembled WGS sequence"/>
</dbReference>
<dbReference type="GO" id="GO:0007044">
    <property type="term" value="P:cell-substrate junction assembly"/>
    <property type="evidence" value="ECO:0007669"/>
    <property type="project" value="TreeGrafter"/>
</dbReference>
<feature type="domain" description="Fibronectin type-III" evidence="9">
    <location>
        <begin position="857"/>
        <end position="947"/>
    </location>
</feature>
<proteinExistence type="predicted"/>
<dbReference type="InterPro" id="IPR036116">
    <property type="entry name" value="FN3_sf"/>
</dbReference>
<dbReference type="Pfam" id="PF00041">
    <property type="entry name" value="fn3"/>
    <property type="match status" value="5"/>
</dbReference>
<dbReference type="FunFam" id="3.40.50.410:FF:000004">
    <property type="entry name" value="collagen alpha-6(VI) chain"/>
    <property type="match status" value="1"/>
</dbReference>
<feature type="region of interest" description="Disordered" evidence="6">
    <location>
        <begin position="1227"/>
        <end position="1294"/>
    </location>
</feature>
<dbReference type="InterPro" id="IPR036465">
    <property type="entry name" value="vWFA_dom_sf"/>
</dbReference>
<feature type="region of interest" description="Disordered" evidence="6">
    <location>
        <begin position="1782"/>
        <end position="1815"/>
    </location>
</feature>
<feature type="region of interest" description="Disordered" evidence="6">
    <location>
        <begin position="1854"/>
        <end position="1873"/>
    </location>
</feature>
<dbReference type="GO" id="GO:0007507">
    <property type="term" value="P:heart development"/>
    <property type="evidence" value="ECO:0007669"/>
    <property type="project" value="TreeGrafter"/>
</dbReference>
<dbReference type="Gene3D" id="3.40.50.410">
    <property type="entry name" value="von Willebrand factor, type A domain"/>
    <property type="match status" value="2"/>
</dbReference>
<feature type="compositionally biased region" description="Basic and acidic residues" evidence="6">
    <location>
        <begin position="1967"/>
        <end position="1991"/>
    </location>
</feature>
<feature type="domain" description="VWFA" evidence="8">
    <location>
        <begin position="31"/>
        <end position="203"/>
    </location>
</feature>
<feature type="region of interest" description="Disordered" evidence="6">
    <location>
        <begin position="1377"/>
        <end position="1413"/>
    </location>
</feature>
<feature type="domain" description="Fibronectin type-III" evidence="9">
    <location>
        <begin position="591"/>
        <end position="681"/>
    </location>
</feature>
<feature type="compositionally biased region" description="Basic and acidic residues" evidence="6">
    <location>
        <begin position="1732"/>
        <end position="1742"/>
    </location>
</feature>
<keyword evidence="4" id="KW-0677">Repeat</keyword>
<name>A0AA47M150_MERPO</name>
<dbReference type="InterPro" id="IPR013783">
    <property type="entry name" value="Ig-like_fold"/>
</dbReference>
<dbReference type="Gene3D" id="2.60.40.10">
    <property type="entry name" value="Immunoglobulins"/>
    <property type="match status" value="9"/>
</dbReference>
<dbReference type="CDD" id="cd00063">
    <property type="entry name" value="FN3"/>
    <property type="match status" value="9"/>
</dbReference>
<dbReference type="SUPFAM" id="SSF53300">
    <property type="entry name" value="vWA-like"/>
    <property type="match status" value="2"/>
</dbReference>
<gene>
    <name evidence="10" type="primary">COL7A1_1</name>
    <name evidence="10" type="ORF">N1851_033457</name>
</gene>
<feature type="compositionally biased region" description="Basic and acidic residues" evidence="6">
    <location>
        <begin position="1227"/>
        <end position="1266"/>
    </location>
</feature>
<dbReference type="GO" id="GO:0007160">
    <property type="term" value="P:cell-matrix adhesion"/>
    <property type="evidence" value="ECO:0007669"/>
    <property type="project" value="TreeGrafter"/>
</dbReference>
<evidence type="ECO:0000313" key="11">
    <source>
        <dbReference type="Proteomes" id="UP001174136"/>
    </source>
</evidence>
<organism evidence="10 11">
    <name type="scientific">Merluccius polli</name>
    <name type="common">Benguela hake</name>
    <name type="synonym">Merluccius cadenati</name>
    <dbReference type="NCBI Taxonomy" id="89951"/>
    <lineage>
        <taxon>Eukaryota</taxon>
        <taxon>Metazoa</taxon>
        <taxon>Chordata</taxon>
        <taxon>Craniata</taxon>
        <taxon>Vertebrata</taxon>
        <taxon>Euteleostomi</taxon>
        <taxon>Actinopterygii</taxon>
        <taxon>Neopterygii</taxon>
        <taxon>Teleostei</taxon>
        <taxon>Neoteleostei</taxon>
        <taxon>Acanthomorphata</taxon>
        <taxon>Zeiogadaria</taxon>
        <taxon>Gadariae</taxon>
        <taxon>Gadiformes</taxon>
        <taxon>Gadoidei</taxon>
        <taxon>Merlucciidae</taxon>
        <taxon>Merluccius</taxon>
    </lineage>
</organism>
<dbReference type="SUPFAM" id="SSF49265">
    <property type="entry name" value="Fibronectin type III"/>
    <property type="match status" value="6"/>
</dbReference>
<evidence type="ECO:0000256" key="1">
    <source>
        <dbReference type="ARBA" id="ARBA00004239"/>
    </source>
</evidence>
<dbReference type="PANTHER" id="PTHR46708">
    <property type="entry name" value="TENASCIN"/>
    <property type="match status" value="1"/>
</dbReference>
<feature type="domain" description="Fibronectin type-III" evidence="9">
    <location>
        <begin position="765"/>
        <end position="853"/>
    </location>
</feature>
<dbReference type="InterPro" id="IPR050991">
    <property type="entry name" value="ECM_Regulatory_Proteins"/>
</dbReference>
<dbReference type="EMBL" id="JAOPHQ010006362">
    <property type="protein sequence ID" value="KAK0131757.1"/>
    <property type="molecule type" value="Genomic_DNA"/>
</dbReference>
<dbReference type="InterPro" id="IPR003961">
    <property type="entry name" value="FN3_dom"/>
</dbReference>
<dbReference type="InterPro" id="IPR002035">
    <property type="entry name" value="VWF_A"/>
</dbReference>
<feature type="compositionally biased region" description="Gly residues" evidence="6">
    <location>
        <begin position="1858"/>
        <end position="1868"/>
    </location>
</feature>
<evidence type="ECO:0000256" key="7">
    <source>
        <dbReference type="SAM" id="SignalP"/>
    </source>
</evidence>
<evidence type="ECO:0000259" key="9">
    <source>
        <dbReference type="PROSITE" id="PS50853"/>
    </source>
</evidence>
<reference evidence="10" key="1">
    <citation type="journal article" date="2023" name="Front. Mar. Sci.">
        <title>A new Merluccius polli reference genome to investigate the effects of global change in West African waters.</title>
        <authorList>
            <person name="Mateo J.L."/>
            <person name="Blanco-Fernandez C."/>
            <person name="Garcia-Vazquez E."/>
            <person name="Machado-Schiaffino G."/>
        </authorList>
    </citation>
    <scope>NUCLEOTIDE SEQUENCE</scope>
    <source>
        <strain evidence="10">C29</strain>
        <tissue evidence="10">Fin</tissue>
    </source>
</reference>
<dbReference type="CDD" id="cd01450">
    <property type="entry name" value="vWFA_subfamily_ECM"/>
    <property type="match status" value="1"/>
</dbReference>
<comment type="subcellular location">
    <subcellularLocation>
        <location evidence="1">Secreted</location>
        <location evidence="1">Extracellular space</location>
    </subcellularLocation>
</comment>
<evidence type="ECO:0000259" key="8">
    <source>
        <dbReference type="PROSITE" id="PS50234"/>
    </source>
</evidence>
<dbReference type="GO" id="GO:0007399">
    <property type="term" value="P:nervous system development"/>
    <property type="evidence" value="ECO:0007669"/>
    <property type="project" value="TreeGrafter"/>
</dbReference>
<feature type="signal peptide" evidence="7">
    <location>
        <begin position="1"/>
        <end position="20"/>
    </location>
</feature>